<keyword evidence="2" id="KW-0812">Transmembrane</keyword>
<feature type="transmembrane region" description="Helical" evidence="2">
    <location>
        <begin position="34"/>
        <end position="55"/>
    </location>
</feature>
<keyword evidence="5" id="KW-1185">Reference proteome</keyword>
<feature type="transmembrane region" description="Helical" evidence="2">
    <location>
        <begin position="127"/>
        <end position="146"/>
    </location>
</feature>
<proteinExistence type="predicted"/>
<dbReference type="CDD" id="cd07341">
    <property type="entry name" value="M56_BlaR1_MecR1_like"/>
    <property type="match status" value="1"/>
</dbReference>
<accession>A0A3G2L2F9</accession>
<evidence type="ECO:0000313" key="5">
    <source>
        <dbReference type="Proteomes" id="UP000276309"/>
    </source>
</evidence>
<evidence type="ECO:0000256" key="1">
    <source>
        <dbReference type="SAM" id="MobiDB-lite"/>
    </source>
</evidence>
<protein>
    <recommendedName>
        <fullName evidence="3">Peptidase M56 domain-containing protein</fullName>
    </recommendedName>
</protein>
<feature type="transmembrane region" description="Helical" evidence="2">
    <location>
        <begin position="285"/>
        <end position="303"/>
    </location>
</feature>
<dbReference type="InterPro" id="IPR008756">
    <property type="entry name" value="Peptidase_M56"/>
</dbReference>
<name>A0A3G2L2F9_9FLAO</name>
<gene>
    <name evidence="4" type="ORF">D1013_03155</name>
</gene>
<dbReference type="AlphaFoldDB" id="A0A3G2L2F9"/>
<feature type="domain" description="Peptidase M56" evidence="3">
    <location>
        <begin position="151"/>
        <end position="239"/>
    </location>
</feature>
<evidence type="ECO:0000259" key="3">
    <source>
        <dbReference type="Pfam" id="PF05569"/>
    </source>
</evidence>
<dbReference type="Pfam" id="PF05569">
    <property type="entry name" value="Peptidase_M56"/>
    <property type="match status" value="1"/>
</dbReference>
<dbReference type="PANTHER" id="PTHR34978:SF3">
    <property type="entry name" value="SLR0241 PROTEIN"/>
    <property type="match status" value="1"/>
</dbReference>
<keyword evidence="2" id="KW-0472">Membrane</keyword>
<evidence type="ECO:0000256" key="2">
    <source>
        <dbReference type="SAM" id="Phobius"/>
    </source>
</evidence>
<feature type="transmembrane region" description="Helical" evidence="2">
    <location>
        <begin position="86"/>
        <end position="106"/>
    </location>
</feature>
<dbReference type="Proteomes" id="UP000276309">
    <property type="component" value="Chromosome"/>
</dbReference>
<dbReference type="InterPro" id="IPR052173">
    <property type="entry name" value="Beta-lactam_resp_regulator"/>
</dbReference>
<evidence type="ECO:0000313" key="4">
    <source>
        <dbReference type="EMBL" id="AYN66449.1"/>
    </source>
</evidence>
<sequence length="855" mass="97771">MLLYLLKSGACLAAFMALYKLLLENEQMHVLKRFYLLGSVVLSFIIPLITFVNYVEVETITAPFDPINTFAVTELANEAPKEEFDWLPILLTIYIFGLSVFLFRFLKNLSDLIKNIRKNPKLKVRSWVHVLLNDLVVPHTFFNYIFLNKQKFEAKKIPHEVLLHENAHASQKHSVDVLIMELLQIVFWFNPLIYILKNWIKLNHEFLADRAVIQQGISLSHYQQTLLAFVSSTNHQDNQSSLANAINYSSINLTLFGKTLKFNSSFGQVKKRFTVMKKRSSTTSVVLRSCAAIPLIAVLLAGFSEQITMPKPISPVIEMQQGASSAEMQQFNQLAEKYNSVPKKDRVIPLEELAILEGVYRKMSSRQKNESLPFPECNTSNVIAQETVEFIEIYVNKKGRLLINTNVVTLENLSQHLESLDTPNTFEEREQNLRVVINAEKGAPQKVLEKIDTIISDFGAATVNIMEHKAYAQQTTISAKEVKEYNSLAKKYNKMLEKDEGIRILKKDVDRMEYLFNSMSEEQRVDAEPFPELPEPPAPPLPPSPPEKQVQPKQPKTPLPPDEALEMEEDVEVVEEINENLIEEVLLKRNSSDMEYANYQIKKIIERQDPYDVVNGNLYIVTSNEKNIVTPNVYKSKLLHTQIKIQETLPPPPPPYKIPNKKDEYSEELLEVYDNFIQKADEYNKKEEVYRETKEGTITELYKLHIELMSLYNTYHSLAIKEGLMPPQVGKPEKITKPINEGSQAAPLASPMRGKKGSLSPNEEKEIKAEKTKNIGNPTLKMTLFDPPYLGPQTEKANPTAIFEKMLLNGSRIWHKGKIISKDEGLQLLKKHTNVQLVTHETPHDVPSMTLDELE</sequence>
<organism evidence="4 5">
    <name type="scientific">Euzebyella marina</name>
    <dbReference type="NCBI Taxonomy" id="1761453"/>
    <lineage>
        <taxon>Bacteria</taxon>
        <taxon>Pseudomonadati</taxon>
        <taxon>Bacteroidota</taxon>
        <taxon>Flavobacteriia</taxon>
        <taxon>Flavobacteriales</taxon>
        <taxon>Flavobacteriaceae</taxon>
        <taxon>Euzebyella</taxon>
    </lineage>
</organism>
<feature type="region of interest" description="Disordered" evidence="1">
    <location>
        <begin position="737"/>
        <end position="765"/>
    </location>
</feature>
<feature type="transmembrane region" description="Helical" evidence="2">
    <location>
        <begin position="177"/>
        <end position="196"/>
    </location>
</feature>
<reference evidence="4 5" key="1">
    <citation type="submission" date="2018-08" db="EMBL/GenBank/DDBJ databases">
        <title>The reduced genetic potential of extracellular carbohydrate catabolism in Euzebyella marina RN62, a Flavobacteriia bacterium isolated from the hadal water.</title>
        <authorList>
            <person name="Xue C."/>
        </authorList>
    </citation>
    <scope>NUCLEOTIDE SEQUENCE [LARGE SCALE GENOMIC DNA]</scope>
    <source>
        <strain evidence="4 5">RN62</strain>
    </source>
</reference>
<feature type="compositionally biased region" description="Pro residues" evidence="1">
    <location>
        <begin position="531"/>
        <end position="546"/>
    </location>
</feature>
<feature type="region of interest" description="Disordered" evidence="1">
    <location>
        <begin position="523"/>
        <end position="562"/>
    </location>
</feature>
<dbReference type="RefSeq" id="WP_121847501.1">
    <property type="nucleotide sequence ID" value="NZ_CP032050.1"/>
</dbReference>
<dbReference type="EMBL" id="CP032050">
    <property type="protein sequence ID" value="AYN66449.1"/>
    <property type="molecule type" value="Genomic_DNA"/>
</dbReference>
<dbReference type="OrthoDB" id="1522859at2"/>
<keyword evidence="2" id="KW-1133">Transmembrane helix</keyword>
<dbReference type="KEGG" id="emar:D1013_03155"/>
<feature type="transmembrane region" description="Helical" evidence="2">
    <location>
        <begin position="6"/>
        <end position="22"/>
    </location>
</feature>
<dbReference type="PANTHER" id="PTHR34978">
    <property type="entry name" value="POSSIBLE SENSOR-TRANSDUCER PROTEIN BLAR"/>
    <property type="match status" value="1"/>
</dbReference>